<keyword evidence="3" id="KW-1185">Reference proteome</keyword>
<organism evidence="2 4">
    <name type="scientific">Dracunculus medinensis</name>
    <name type="common">Guinea worm</name>
    <dbReference type="NCBI Taxonomy" id="318479"/>
    <lineage>
        <taxon>Eukaryota</taxon>
        <taxon>Metazoa</taxon>
        <taxon>Ecdysozoa</taxon>
        <taxon>Nematoda</taxon>
        <taxon>Chromadorea</taxon>
        <taxon>Rhabditida</taxon>
        <taxon>Spirurina</taxon>
        <taxon>Dracunculoidea</taxon>
        <taxon>Dracunculidae</taxon>
        <taxon>Dracunculus</taxon>
    </lineage>
</organism>
<dbReference type="WBParaSite" id="DME_0000242801-mRNA-1">
    <property type="protein sequence ID" value="DME_0000242801-mRNA-1"/>
    <property type="gene ID" value="DME_0000242801"/>
</dbReference>
<reference evidence="1 3" key="2">
    <citation type="submission" date="2018-11" db="EMBL/GenBank/DDBJ databases">
        <authorList>
            <consortium name="Pathogen Informatics"/>
        </authorList>
    </citation>
    <scope>NUCLEOTIDE SEQUENCE [LARGE SCALE GENOMIC DNA]</scope>
</reference>
<proteinExistence type="predicted"/>
<dbReference type="AlphaFoldDB" id="A0A0N4U696"/>
<name>A0A0N4U696_DRAME</name>
<accession>A0A0N4U696</accession>
<dbReference type="Proteomes" id="UP000038040">
    <property type="component" value="Unplaced"/>
</dbReference>
<gene>
    <name evidence="1" type="ORF">DME_LOCUS6788</name>
</gene>
<evidence type="ECO:0000313" key="4">
    <source>
        <dbReference type="WBParaSite" id="DME_0000242801-mRNA-1"/>
    </source>
</evidence>
<sequence length="90" mass="10005">MINNLALGPISLPFSRYVSSIRGQAKRVRLIILNGSMPLKEKPGSVKKHVAGRDRSSTGTPGFLIKHFAYFSMPYKRQIMTAMTLPVNTN</sequence>
<reference evidence="4" key="1">
    <citation type="submission" date="2017-02" db="UniProtKB">
        <authorList>
            <consortium name="WormBaseParasite"/>
        </authorList>
    </citation>
    <scope>IDENTIFICATION</scope>
</reference>
<evidence type="ECO:0000313" key="1">
    <source>
        <dbReference type="EMBL" id="VDN56815.1"/>
    </source>
</evidence>
<protein>
    <submittedName>
        <fullName evidence="1 4">Uncharacterized protein</fullName>
    </submittedName>
</protein>
<dbReference type="Proteomes" id="UP000274756">
    <property type="component" value="Unassembled WGS sequence"/>
</dbReference>
<dbReference type="EMBL" id="UYYG01001157">
    <property type="protein sequence ID" value="VDN56815.1"/>
    <property type="molecule type" value="Genomic_DNA"/>
</dbReference>
<evidence type="ECO:0000313" key="3">
    <source>
        <dbReference type="Proteomes" id="UP000274756"/>
    </source>
</evidence>
<evidence type="ECO:0000313" key="2">
    <source>
        <dbReference type="Proteomes" id="UP000038040"/>
    </source>
</evidence>